<dbReference type="Gene3D" id="3.10.490.10">
    <property type="entry name" value="Gamma-glutamyl cyclotransferase-like"/>
    <property type="match status" value="1"/>
</dbReference>
<evidence type="ECO:0000313" key="5">
    <source>
        <dbReference type="Proteomes" id="UP000189674"/>
    </source>
</evidence>
<dbReference type="InterPro" id="IPR009288">
    <property type="entry name" value="AIG2-like_dom"/>
</dbReference>
<dbReference type="PANTHER" id="PTHR31544:SF2">
    <property type="entry name" value="AIG2-LIKE PROTEIN D"/>
    <property type="match status" value="1"/>
</dbReference>
<evidence type="ECO:0000313" key="4">
    <source>
        <dbReference type="EMBL" id="AQT69003.1"/>
    </source>
</evidence>
<dbReference type="KEGG" id="alus:STSP2_02181"/>
<dbReference type="SUPFAM" id="SSF110857">
    <property type="entry name" value="Gamma-glutamyl cyclotransferase-like"/>
    <property type="match status" value="1"/>
</dbReference>
<organism evidence="4 5">
    <name type="scientific">Anaerohalosphaera lusitana</name>
    <dbReference type="NCBI Taxonomy" id="1936003"/>
    <lineage>
        <taxon>Bacteria</taxon>
        <taxon>Pseudomonadati</taxon>
        <taxon>Planctomycetota</taxon>
        <taxon>Phycisphaerae</taxon>
        <taxon>Sedimentisphaerales</taxon>
        <taxon>Anaerohalosphaeraceae</taxon>
        <taxon>Anaerohalosphaera</taxon>
    </lineage>
</organism>
<keyword evidence="1" id="KW-0808">Transferase</keyword>
<protein>
    <recommendedName>
        <fullName evidence="2">Putative gamma-glutamylcyclotransferase</fullName>
    </recommendedName>
</protein>
<dbReference type="Pfam" id="PF06094">
    <property type="entry name" value="GGACT"/>
    <property type="match status" value="1"/>
</dbReference>
<gene>
    <name evidence="4" type="ORF">STSP2_02181</name>
</gene>
<feature type="domain" description="Gamma-glutamylcyclotransferase AIG2-like" evidence="3">
    <location>
        <begin position="8"/>
        <end position="115"/>
    </location>
</feature>
<reference evidence="5" key="1">
    <citation type="submission" date="2017-02" db="EMBL/GenBank/DDBJ databases">
        <title>Comparative genomics and description of representatives of a novel lineage of planctomycetes thriving in anoxic sediments.</title>
        <authorList>
            <person name="Spring S."/>
            <person name="Bunk B."/>
            <person name="Sproer C."/>
        </authorList>
    </citation>
    <scope>NUCLEOTIDE SEQUENCE [LARGE SCALE GENOMIC DNA]</scope>
    <source>
        <strain evidence="5">ST-NAGAB-D1</strain>
    </source>
</reference>
<dbReference type="AlphaFoldDB" id="A0A1U9NM68"/>
<dbReference type="PANTHER" id="PTHR31544">
    <property type="entry name" value="AIG2-LIKE PROTEIN D"/>
    <property type="match status" value="1"/>
</dbReference>
<dbReference type="STRING" id="1936003.STSP2_02181"/>
<dbReference type="InterPro" id="IPR036568">
    <property type="entry name" value="GGCT-like_sf"/>
</dbReference>
<dbReference type="InterPro" id="IPR013024">
    <property type="entry name" value="GGCT-like"/>
</dbReference>
<evidence type="ECO:0000256" key="1">
    <source>
        <dbReference type="ARBA" id="ARBA00022679"/>
    </source>
</evidence>
<dbReference type="OrthoDB" id="279154at2"/>
<keyword evidence="5" id="KW-1185">Reference proteome</keyword>
<proteinExistence type="predicted"/>
<dbReference type="EMBL" id="CP019791">
    <property type="protein sequence ID" value="AQT69003.1"/>
    <property type="molecule type" value="Genomic_DNA"/>
</dbReference>
<name>A0A1U9NM68_9BACT</name>
<dbReference type="Proteomes" id="UP000189674">
    <property type="component" value="Chromosome"/>
</dbReference>
<evidence type="ECO:0000256" key="2">
    <source>
        <dbReference type="ARBA" id="ARBA00030602"/>
    </source>
</evidence>
<evidence type="ECO:0000259" key="3">
    <source>
        <dbReference type="Pfam" id="PF06094"/>
    </source>
</evidence>
<dbReference type="RefSeq" id="WP_146662464.1">
    <property type="nucleotide sequence ID" value="NZ_CP019791.1"/>
</dbReference>
<sequence>MDNDRYNLFVYGSLRDPNILKSVCGYSFSLKKNPRGPQVLHAELAILPGYQKVSPDNVYYYATPQQGGRIEGFLIYGLPASAVEEVDAYEGKFYDRGTVTVNTASGSVESLAYLGSLESLARKFGDRWHVNLIHELWLRKRITNFFKSRTRPGEKSHDAEVERRARRELLGTTERDLVISHLGSDVVSDFYLENELDRPFPTIRHLFDDDEARPYLPNYVALVIKQIILNQFEHKLHSRYRYDLEQLGPSRRFYTRSISLLIALRMINANPQTVDLILGRGLETMPLDGNYDLLDYVKYAIRAADSMFDSRVGRSELFKIHNNCQPGLTPLGAEVELSNLGFKAISEKNGEKDSVFDNFQYFSDFGLDIMTWKLGGYIDDHSGDSDPDGKRGFLELAPGRLSRLGDLSKPATNDPWILNQLIKETTKFYPIGPHSLHISLQLRKRQIGKQKVLRPGFVKCLLALGGDPQRLMSGKMWISRMGHDEIKQYRPDEELVFARTSKRKYHRKNDFMVDHLHTFAPTYVQQYKFIRLNSRANFEPLILALKGLQISCNPADYLTIAQLEGSQNLRNIYAELKDWANAPTPINRNVCREFLQAVQHGLMNEGHHKPVHKLHYIDWALSATDVQLRLFNKQLAENTRR</sequence>
<accession>A0A1U9NM68</accession>
<dbReference type="InterPro" id="IPR045038">
    <property type="entry name" value="AIG2-like"/>
</dbReference>
<dbReference type="GO" id="GO:0016740">
    <property type="term" value="F:transferase activity"/>
    <property type="evidence" value="ECO:0007669"/>
    <property type="project" value="UniProtKB-KW"/>
</dbReference>
<dbReference type="CDD" id="cd06661">
    <property type="entry name" value="GGCT_like"/>
    <property type="match status" value="1"/>
</dbReference>